<dbReference type="GO" id="GO:0035591">
    <property type="term" value="F:signaling adaptor activity"/>
    <property type="evidence" value="ECO:0007669"/>
    <property type="project" value="TreeGrafter"/>
</dbReference>
<name>A0A9W3F615_CAMBA</name>
<dbReference type="RefSeq" id="XP_010965404.3">
    <property type="nucleotide sequence ID" value="XM_010967102.3"/>
</dbReference>
<dbReference type="GO" id="GO:0005737">
    <property type="term" value="C:cytoplasm"/>
    <property type="evidence" value="ECO:0007669"/>
    <property type="project" value="TreeGrafter"/>
</dbReference>
<protein>
    <submittedName>
        <fullName evidence="3">GRB2-associated-binding protein 3 isoform X1</fullName>
    </submittedName>
</protein>
<evidence type="ECO:0000313" key="3">
    <source>
        <dbReference type="RefSeq" id="XP_010965404.3"/>
    </source>
</evidence>
<gene>
    <name evidence="3" type="primary">GAB3</name>
</gene>
<keyword evidence="2" id="KW-1185">Reference proteome</keyword>
<sequence>MRSAFHAKLAGLGVSQGWAYFFSAPRRERGSRRGLRSARTARSNACWAAPQAWRRRWFVLRRGRMSGDPDVLEYYRHRRSGRPLRAIDLRECAVRAPAGPGCVRKEFRDRFVFVVQTAARAFYLVAKTEEEMQLWVRSISQVCNLGHVEDRADSVESLSRTASSVQPSPASALHTRDDPSSSTVATEETGSESEFLFLPDYLILSNCETGRLRHASLPTRRESWSNSDRSLEQMSSDDVFVDSLQPLPLSSLMFRSRQGSGPQAALVWTRDTNGPPSDHFSLPLLETSLKASIQVDKNQGSLPYGVKDQDVLAHTPPPRPPKPSHLSERRLDEQLVWSGRSSIEKPECTMVPRRISLSGLDNMRAWKADVEGQSLRQRDKRLSLNLPCRFFPTYPAASASAEDSYVPMRPQATTSGPGPHGSPDDYIPMSSGSLSSPLPDLPADLEPPPVNRNLKPQRKLRPPPLDLKNLSTIREHTSLTRTRTVPCNRTSFFSPERNGINSARFFANPVSREEEESYIQMEEHRTASSLTWTKKFSLDYLALDFNSVSPAPVQQKLLLLEEQRVDYVQVDEQKTQALQSTKQEWTDERQSKV</sequence>
<dbReference type="InterPro" id="IPR046355">
    <property type="entry name" value="Gab1-4-like"/>
</dbReference>
<dbReference type="Proteomes" id="UP001732780">
    <property type="component" value="Chromosome X"/>
</dbReference>
<dbReference type="SUPFAM" id="SSF50729">
    <property type="entry name" value="PH domain-like"/>
    <property type="match status" value="1"/>
</dbReference>
<evidence type="ECO:0000256" key="1">
    <source>
        <dbReference type="ARBA" id="ARBA00029462"/>
    </source>
</evidence>
<dbReference type="InterPro" id="IPR001849">
    <property type="entry name" value="PH_domain"/>
</dbReference>
<dbReference type="PANTHER" id="PTHR45960:SF3">
    <property type="entry name" value="GRB2-ASSOCIATED-BINDING PROTEIN 3"/>
    <property type="match status" value="1"/>
</dbReference>
<evidence type="ECO:0000313" key="2">
    <source>
        <dbReference type="Proteomes" id="UP001732780"/>
    </source>
</evidence>
<accession>A0A9W3F615</accession>
<dbReference type="Gene3D" id="2.30.29.30">
    <property type="entry name" value="Pleckstrin-homology domain (PH domain)/Phosphotyrosine-binding domain (PTB)"/>
    <property type="match status" value="1"/>
</dbReference>
<dbReference type="GO" id="GO:0007165">
    <property type="term" value="P:signal transduction"/>
    <property type="evidence" value="ECO:0007669"/>
    <property type="project" value="TreeGrafter"/>
</dbReference>
<dbReference type="InterPro" id="IPR011993">
    <property type="entry name" value="PH-like_dom_sf"/>
</dbReference>
<organism evidence="2 3">
    <name type="scientific">Camelus bactrianus</name>
    <name type="common">Bactrian camel</name>
    <dbReference type="NCBI Taxonomy" id="9837"/>
    <lineage>
        <taxon>Eukaryota</taxon>
        <taxon>Metazoa</taxon>
        <taxon>Chordata</taxon>
        <taxon>Craniata</taxon>
        <taxon>Vertebrata</taxon>
        <taxon>Euteleostomi</taxon>
        <taxon>Mammalia</taxon>
        <taxon>Eutheria</taxon>
        <taxon>Laurasiatheria</taxon>
        <taxon>Artiodactyla</taxon>
        <taxon>Tylopoda</taxon>
        <taxon>Camelidae</taxon>
        <taxon>Camelus</taxon>
    </lineage>
</organism>
<dbReference type="CTD" id="139716"/>
<comment type="similarity">
    <text evidence="1">Belongs to the GAB family.</text>
</comment>
<reference evidence="3" key="1">
    <citation type="submission" date="2025-08" db="UniProtKB">
        <authorList>
            <consortium name="RefSeq"/>
        </authorList>
    </citation>
    <scope>IDENTIFICATION</scope>
    <source>
        <tissue evidence="3">Blood</tissue>
    </source>
</reference>
<dbReference type="PANTHER" id="PTHR45960">
    <property type="entry name" value="GRB2-ASSOCIATED-BINDING PROTEIN"/>
    <property type="match status" value="1"/>
</dbReference>
<dbReference type="PROSITE" id="PS50003">
    <property type="entry name" value="PH_DOMAIN"/>
    <property type="match status" value="1"/>
</dbReference>
<proteinExistence type="inferred from homology"/>
<dbReference type="KEGG" id="cbai:105078539"/>